<proteinExistence type="predicted"/>
<feature type="transmembrane region" description="Helical" evidence="1">
    <location>
        <begin position="274"/>
        <end position="295"/>
    </location>
</feature>
<feature type="transmembrane region" description="Helical" evidence="1">
    <location>
        <begin position="197"/>
        <end position="220"/>
    </location>
</feature>
<protein>
    <submittedName>
        <fullName evidence="3">Uncharacterized protein</fullName>
    </submittedName>
</protein>
<feature type="transmembrane region" description="Helical" evidence="1">
    <location>
        <begin position="241"/>
        <end position="259"/>
    </location>
</feature>
<dbReference type="EMBL" id="JAUGZK010000002">
    <property type="protein sequence ID" value="MEE2023094.1"/>
    <property type="molecule type" value="Genomic_DNA"/>
</dbReference>
<organism evidence="3 4">
    <name type="scientific">Alkalimonas mucilaginosa</name>
    <dbReference type="NCBI Taxonomy" id="3057676"/>
    <lineage>
        <taxon>Bacteria</taxon>
        <taxon>Pseudomonadati</taxon>
        <taxon>Pseudomonadota</taxon>
        <taxon>Gammaproteobacteria</taxon>
        <taxon>Alkalimonas</taxon>
    </lineage>
</organism>
<keyword evidence="1" id="KW-0812">Transmembrane</keyword>
<dbReference type="Proteomes" id="UP001339167">
    <property type="component" value="Unassembled WGS sequence"/>
</dbReference>
<feature type="signal peptide" evidence="2">
    <location>
        <begin position="1"/>
        <end position="22"/>
    </location>
</feature>
<keyword evidence="1" id="KW-1133">Transmembrane helix</keyword>
<feature type="chain" id="PRO_5046748152" evidence="2">
    <location>
        <begin position="23"/>
        <end position="296"/>
    </location>
</feature>
<keyword evidence="1" id="KW-0472">Membrane</keyword>
<evidence type="ECO:0000256" key="2">
    <source>
        <dbReference type="SAM" id="SignalP"/>
    </source>
</evidence>
<reference evidence="3 4" key="1">
    <citation type="submission" date="2023-06" db="EMBL/GenBank/DDBJ databases">
        <title>Alkalimonas sp., MEB004 an alkaliphilic bacterium isolated from Lonar Lake, India.</title>
        <authorList>
            <person name="Joshi A."/>
            <person name="Thite S."/>
        </authorList>
    </citation>
    <scope>NUCLEOTIDE SEQUENCE [LARGE SCALE GENOMIC DNA]</scope>
    <source>
        <strain evidence="3 4">MEB004</strain>
    </source>
</reference>
<evidence type="ECO:0000256" key="1">
    <source>
        <dbReference type="SAM" id="Phobius"/>
    </source>
</evidence>
<evidence type="ECO:0000313" key="4">
    <source>
        <dbReference type="Proteomes" id="UP001339167"/>
    </source>
</evidence>
<dbReference type="RefSeq" id="WP_330086458.1">
    <property type="nucleotide sequence ID" value="NZ_JAUGZK010000002.1"/>
</dbReference>
<gene>
    <name evidence="3" type="ORF">QWF21_02465</name>
</gene>
<accession>A0ABU7JBR6</accession>
<comment type="caution">
    <text evidence="3">The sequence shown here is derived from an EMBL/GenBank/DDBJ whole genome shotgun (WGS) entry which is preliminary data.</text>
</comment>
<keyword evidence="2" id="KW-0732">Signal</keyword>
<keyword evidence="4" id="KW-1185">Reference proteome</keyword>
<sequence length="296" mass="33717">MKIALMYGVAFILGSFAALVYAEPASAQCAVLPSEAITAVRHSVLQRKLYLTCSEYGHRLEPRSTSSWLNILNAPFYAYAAQPKHATTKLEQPVYFTRLTGRRLKQGERKALHAHFLQNIFPDYRLPSSVIEATATTSEGLDWRLFLMPDRGVLCYDQCSIRQVFMIKPNPSHKQDTALDRQKIAEGDNSLWSKRKIGWFIVLGLLHWPVLTVFLFFMLLPHIYNNLTTNSERMDWVIAKDIRGISMLPVLFMLQYWLLAGKYTADAKAANCEIMLRIGQGLVITNILVFINFLLA</sequence>
<name>A0ABU7JBR6_9GAMM</name>
<evidence type="ECO:0000313" key="3">
    <source>
        <dbReference type="EMBL" id="MEE2023094.1"/>
    </source>
</evidence>